<dbReference type="Pfam" id="PF00313">
    <property type="entry name" value="CSD"/>
    <property type="match status" value="1"/>
</dbReference>
<gene>
    <name evidence="4" type="ORF">SAMN05216207_10882</name>
</gene>
<dbReference type="GO" id="GO:0005737">
    <property type="term" value="C:cytoplasm"/>
    <property type="evidence" value="ECO:0007669"/>
    <property type="project" value="UniProtKB-SubCell"/>
</dbReference>
<dbReference type="InterPro" id="IPR012156">
    <property type="entry name" value="Cold_shock_CspA"/>
</dbReference>
<dbReference type="InterPro" id="IPR002059">
    <property type="entry name" value="CSP_DNA-bd"/>
</dbReference>
<evidence type="ECO:0000259" key="3">
    <source>
        <dbReference type="PROSITE" id="PS51857"/>
    </source>
</evidence>
<proteinExistence type="predicted"/>
<evidence type="ECO:0000256" key="2">
    <source>
        <dbReference type="ARBA" id="ARBA00022490"/>
    </source>
</evidence>
<sequence length="72" mass="8163">MATGVVKFYKAEKGWGAISSPELPDGLDAFVHFSAIEAEGYKVFEQGDQVEFDYEPAQQDSFRFRATRARRL</sequence>
<dbReference type="OrthoDB" id="5195005at2"/>
<dbReference type="PIRSF" id="PIRSF002599">
    <property type="entry name" value="Cold_shock_A"/>
    <property type="match status" value="1"/>
</dbReference>
<name>A0A1I5I6E2_PSUAM</name>
<feature type="domain" description="CSD" evidence="3">
    <location>
        <begin position="1"/>
        <end position="71"/>
    </location>
</feature>
<dbReference type="GO" id="GO:0003676">
    <property type="term" value="F:nucleic acid binding"/>
    <property type="evidence" value="ECO:0007669"/>
    <property type="project" value="InterPro"/>
</dbReference>
<keyword evidence="2" id="KW-0963">Cytoplasm</keyword>
<dbReference type="Gene3D" id="2.40.50.140">
    <property type="entry name" value="Nucleic acid-binding proteins"/>
    <property type="match status" value="1"/>
</dbReference>
<dbReference type="PROSITE" id="PS51857">
    <property type="entry name" value="CSD_2"/>
    <property type="match status" value="1"/>
</dbReference>
<dbReference type="SUPFAM" id="SSF50249">
    <property type="entry name" value="Nucleic acid-binding proteins"/>
    <property type="match status" value="1"/>
</dbReference>
<dbReference type="AlphaFoldDB" id="A0A1I5I6E2"/>
<reference evidence="4 5" key="1">
    <citation type="submission" date="2016-10" db="EMBL/GenBank/DDBJ databases">
        <authorList>
            <person name="de Groot N.N."/>
        </authorList>
    </citation>
    <scope>NUCLEOTIDE SEQUENCE [LARGE SCALE GENOMIC DNA]</scope>
    <source>
        <strain evidence="4 5">CGMCC 4.1877</strain>
    </source>
</reference>
<evidence type="ECO:0000313" key="5">
    <source>
        <dbReference type="Proteomes" id="UP000199614"/>
    </source>
</evidence>
<dbReference type="InterPro" id="IPR011129">
    <property type="entry name" value="CSD"/>
</dbReference>
<evidence type="ECO:0000313" key="4">
    <source>
        <dbReference type="EMBL" id="SFO55869.1"/>
    </source>
</evidence>
<protein>
    <submittedName>
        <fullName evidence="4">Cold shock protein (Beta-ribbon, CspA family)</fullName>
    </submittedName>
</protein>
<accession>A0A1I5I6E2</accession>
<comment type="subcellular location">
    <subcellularLocation>
        <location evidence="1">Cytoplasm</location>
    </subcellularLocation>
</comment>
<dbReference type="STRING" id="260086.SAMN05216207_10882"/>
<dbReference type="InterPro" id="IPR012340">
    <property type="entry name" value="NA-bd_OB-fold"/>
</dbReference>
<dbReference type="EMBL" id="FOUY01000088">
    <property type="protein sequence ID" value="SFO55869.1"/>
    <property type="molecule type" value="Genomic_DNA"/>
</dbReference>
<dbReference type="RefSeq" id="WP_093357024.1">
    <property type="nucleotide sequence ID" value="NZ_FOUY01000088.1"/>
</dbReference>
<keyword evidence="5" id="KW-1185">Reference proteome</keyword>
<dbReference type="SMART" id="SM00357">
    <property type="entry name" value="CSP"/>
    <property type="match status" value="1"/>
</dbReference>
<organism evidence="4 5">
    <name type="scientific">Pseudonocardia ammonioxydans</name>
    <dbReference type="NCBI Taxonomy" id="260086"/>
    <lineage>
        <taxon>Bacteria</taxon>
        <taxon>Bacillati</taxon>
        <taxon>Actinomycetota</taxon>
        <taxon>Actinomycetes</taxon>
        <taxon>Pseudonocardiales</taxon>
        <taxon>Pseudonocardiaceae</taxon>
        <taxon>Pseudonocardia</taxon>
    </lineage>
</organism>
<evidence type="ECO:0000256" key="1">
    <source>
        <dbReference type="ARBA" id="ARBA00004496"/>
    </source>
</evidence>
<dbReference type="Proteomes" id="UP000199614">
    <property type="component" value="Unassembled WGS sequence"/>
</dbReference>